<gene>
    <name evidence="1" type="ORF">METZ01_LOCUS195848</name>
</gene>
<dbReference type="InterPro" id="IPR021959">
    <property type="entry name" value="DUF3576"/>
</dbReference>
<evidence type="ECO:0008006" key="2">
    <source>
        <dbReference type="Google" id="ProtNLM"/>
    </source>
</evidence>
<dbReference type="AlphaFoldDB" id="A0A382DYM2"/>
<dbReference type="Pfam" id="PF12100">
    <property type="entry name" value="DUF3576"/>
    <property type="match status" value="1"/>
</dbReference>
<sequence>MNFFNSIIIIWKKLCLAIIGITVLSLLSSCEVFKWDPADARTVSPNADERARKNVEEGKGFSIMGSLGSGGTTSYQFASSNPMWRATLEILDFLPLANVDYSGGIITTDWYNEGTASDESIKITVRFLTNEIRADGLKIIVHKKHCDVQQVCSVKKISSVLENELQAAILTKAAIFEKGMNKKKLKRPKKKS</sequence>
<proteinExistence type="predicted"/>
<organism evidence="1">
    <name type="scientific">marine metagenome</name>
    <dbReference type="NCBI Taxonomy" id="408172"/>
    <lineage>
        <taxon>unclassified sequences</taxon>
        <taxon>metagenomes</taxon>
        <taxon>ecological metagenomes</taxon>
    </lineage>
</organism>
<protein>
    <recommendedName>
        <fullName evidence="2">DUF3576 domain-containing protein</fullName>
    </recommendedName>
</protein>
<accession>A0A382DYM2</accession>
<evidence type="ECO:0000313" key="1">
    <source>
        <dbReference type="EMBL" id="SVB42994.1"/>
    </source>
</evidence>
<name>A0A382DYM2_9ZZZZ</name>
<reference evidence="1" key="1">
    <citation type="submission" date="2018-05" db="EMBL/GenBank/DDBJ databases">
        <authorList>
            <person name="Lanie J.A."/>
            <person name="Ng W.-L."/>
            <person name="Kazmierczak K.M."/>
            <person name="Andrzejewski T.M."/>
            <person name="Davidsen T.M."/>
            <person name="Wayne K.J."/>
            <person name="Tettelin H."/>
            <person name="Glass J.I."/>
            <person name="Rusch D."/>
            <person name="Podicherti R."/>
            <person name="Tsui H.-C.T."/>
            <person name="Winkler M.E."/>
        </authorList>
    </citation>
    <scope>NUCLEOTIDE SEQUENCE</scope>
</reference>
<dbReference type="EMBL" id="UINC01041559">
    <property type="protein sequence ID" value="SVB42994.1"/>
    <property type="molecule type" value="Genomic_DNA"/>
</dbReference>